<keyword evidence="3" id="KW-0238">DNA-binding</keyword>
<dbReference type="GO" id="GO:0043565">
    <property type="term" value="F:sequence-specific DNA binding"/>
    <property type="evidence" value="ECO:0007669"/>
    <property type="project" value="TreeGrafter"/>
</dbReference>
<protein>
    <recommendedName>
        <fullName evidence="6">HTH APSES-type domain-containing protein</fullName>
    </recommendedName>
</protein>
<evidence type="ECO:0000256" key="2">
    <source>
        <dbReference type="ARBA" id="ARBA00023015"/>
    </source>
</evidence>
<dbReference type="InterPro" id="IPR029790">
    <property type="entry name" value="EFG1/Phd1/StuA"/>
</dbReference>
<evidence type="ECO:0000259" key="6">
    <source>
        <dbReference type="PROSITE" id="PS51299"/>
    </source>
</evidence>
<organism evidence="7 8">
    <name type="scientific">Tieghemiomyces parasiticus</name>
    <dbReference type="NCBI Taxonomy" id="78921"/>
    <lineage>
        <taxon>Eukaryota</taxon>
        <taxon>Fungi</taxon>
        <taxon>Fungi incertae sedis</taxon>
        <taxon>Zoopagomycota</taxon>
        <taxon>Kickxellomycotina</taxon>
        <taxon>Dimargaritomycetes</taxon>
        <taxon>Dimargaritales</taxon>
        <taxon>Dimargaritaceae</taxon>
        <taxon>Tieghemiomyces</taxon>
    </lineage>
</organism>
<feature type="compositionally biased region" description="Polar residues" evidence="5">
    <location>
        <begin position="55"/>
        <end position="77"/>
    </location>
</feature>
<dbReference type="Gene3D" id="3.10.260.10">
    <property type="entry name" value="Transcription regulator HTH, APSES-type DNA-binding domain"/>
    <property type="match status" value="1"/>
</dbReference>
<name>A0A9W8DPH7_9FUNG</name>
<evidence type="ECO:0000313" key="8">
    <source>
        <dbReference type="Proteomes" id="UP001150569"/>
    </source>
</evidence>
<evidence type="ECO:0000256" key="5">
    <source>
        <dbReference type="SAM" id="MobiDB-lite"/>
    </source>
</evidence>
<evidence type="ECO:0000256" key="3">
    <source>
        <dbReference type="ARBA" id="ARBA00023125"/>
    </source>
</evidence>
<comment type="similarity">
    <text evidence="1">Belongs to the EFG1/PHD1/stuA family.</text>
</comment>
<dbReference type="SMART" id="SM01252">
    <property type="entry name" value="KilA-N"/>
    <property type="match status" value="1"/>
</dbReference>
<dbReference type="PANTHER" id="PTHR47792:SF1">
    <property type="entry name" value="PROTEIN SOK2-RELATED"/>
    <property type="match status" value="1"/>
</dbReference>
<keyword evidence="8" id="KW-1185">Reference proteome</keyword>
<dbReference type="SUPFAM" id="SSF54616">
    <property type="entry name" value="DNA-binding domain of Mlu1-box binding protein MBP1"/>
    <property type="match status" value="1"/>
</dbReference>
<evidence type="ECO:0000256" key="4">
    <source>
        <dbReference type="ARBA" id="ARBA00023163"/>
    </source>
</evidence>
<dbReference type="GO" id="GO:0003700">
    <property type="term" value="F:DNA-binding transcription factor activity"/>
    <property type="evidence" value="ECO:0007669"/>
    <property type="project" value="TreeGrafter"/>
</dbReference>
<dbReference type="OrthoDB" id="5407653at2759"/>
<keyword evidence="4" id="KW-0804">Transcription</keyword>
<dbReference type="GO" id="GO:0005634">
    <property type="term" value="C:nucleus"/>
    <property type="evidence" value="ECO:0007669"/>
    <property type="project" value="TreeGrafter"/>
</dbReference>
<dbReference type="Proteomes" id="UP001150569">
    <property type="component" value="Unassembled WGS sequence"/>
</dbReference>
<feature type="region of interest" description="Disordered" evidence="5">
    <location>
        <begin position="605"/>
        <end position="629"/>
    </location>
</feature>
<dbReference type="InterPro" id="IPR018004">
    <property type="entry name" value="KilA/APSES_HTH"/>
</dbReference>
<feature type="region of interest" description="Disordered" evidence="5">
    <location>
        <begin position="675"/>
        <end position="694"/>
    </location>
</feature>
<feature type="compositionally biased region" description="Low complexity" evidence="5">
    <location>
        <begin position="781"/>
        <end position="794"/>
    </location>
</feature>
<dbReference type="EMBL" id="JANBPT010000546">
    <property type="protein sequence ID" value="KAJ1917330.1"/>
    <property type="molecule type" value="Genomic_DNA"/>
</dbReference>
<feature type="compositionally biased region" description="Low complexity" evidence="5">
    <location>
        <begin position="676"/>
        <end position="692"/>
    </location>
</feature>
<dbReference type="PANTHER" id="PTHR47792">
    <property type="entry name" value="PROTEIN SOK2-RELATED"/>
    <property type="match status" value="1"/>
</dbReference>
<feature type="region of interest" description="Disordered" evidence="5">
    <location>
        <begin position="772"/>
        <end position="794"/>
    </location>
</feature>
<accession>A0A9W8DPH7</accession>
<dbReference type="AlphaFoldDB" id="A0A9W8DPH7"/>
<reference evidence="7" key="1">
    <citation type="submission" date="2022-07" db="EMBL/GenBank/DDBJ databases">
        <title>Phylogenomic reconstructions and comparative analyses of Kickxellomycotina fungi.</title>
        <authorList>
            <person name="Reynolds N.K."/>
            <person name="Stajich J.E."/>
            <person name="Barry K."/>
            <person name="Grigoriev I.V."/>
            <person name="Crous P."/>
            <person name="Smith M.E."/>
        </authorList>
    </citation>
    <scope>NUCLEOTIDE SEQUENCE</scope>
    <source>
        <strain evidence="7">RSA 861</strain>
    </source>
</reference>
<dbReference type="InterPro" id="IPR036887">
    <property type="entry name" value="HTH_APSES_sf"/>
</dbReference>
<feature type="region of interest" description="Disordered" evidence="5">
    <location>
        <begin position="52"/>
        <end position="77"/>
    </location>
</feature>
<comment type="caution">
    <text evidence="7">The sequence shown here is derived from an EMBL/GenBank/DDBJ whole genome shotgun (WGS) entry which is preliminary data.</text>
</comment>
<dbReference type="PROSITE" id="PS51299">
    <property type="entry name" value="HTH_APSES"/>
    <property type="match status" value="1"/>
</dbReference>
<dbReference type="GO" id="GO:0045944">
    <property type="term" value="P:positive regulation of transcription by RNA polymerase II"/>
    <property type="evidence" value="ECO:0007669"/>
    <property type="project" value="TreeGrafter"/>
</dbReference>
<keyword evidence="2" id="KW-0805">Transcription regulation</keyword>
<sequence>MDPSIDPASSTPMTSASLMSNYAPFPTYASTSAQLTPYSQGAVAPVSPYAYATSGAPSTPTSQPLPHTPTQTLGQVPVSQRFPPFPPNSTHGTTGAWHWPHSPATGGPTAFSLGHTGGAMPSTFPHQWPSFPGPATGLGADLYSHRQTFHKARVSTTLWEDENTLCYQVDAKGYSVARRRDNSFVNGTKLLNVVGMSRGKRDGILKNEKGRRVVKVGAMHLKGVWIPFPRAKALATQYNIIDQLYPLFDDDPSTYLNGPAMYPGFSGVNPHDPAATATVAGLSGSTLGFPSYRVPYGADATPTTASSSSYLGTLAAQSGSTSTTHSSLVNSPNGVSDLTHNLNSMMTSGHSNHAAAAVAAAAAAMGATTHSPLTGNGSSVPSPGTPTAGTLSGYHQTTGIYHVSTSGAATPTKSAGTDGIFTNHRNAQLFSDATHRPATTGTYDRTHNRYAPYGYTGGSSYGRRGSDVQTSAASMLTAAASSAAAESSPLYKYKSNSGEMASTTHDYNGSLLAPHSAASAASHLSQLASAAENSDLALSLSGSSVGLVTTTTAPGYSPTQPLNDGDAPVTSNPGANTVTATANSGLQDGFNSYGTPSTVTSQYHAEGGTDPTGFGYGNPIDSSQQQQQSVQNPYRHHYPQAYPSHHPYNQSAATGMMPHFAAAAYANHNPFGALPASTSSTTSSSTAYSAGSDGVGGTGGSMTTDAHLHAQHQHHRHQYHSAVGQGCPGNGSSSHSYGITSDTNAYTTDASALSGDPPAYTLPRIDPNIKQEHEDEEDASHSSGSNGTSHTITV</sequence>
<evidence type="ECO:0000313" key="7">
    <source>
        <dbReference type="EMBL" id="KAJ1917330.1"/>
    </source>
</evidence>
<gene>
    <name evidence="7" type="ORF">IWQ60_007812</name>
</gene>
<proteinExistence type="inferred from homology"/>
<evidence type="ECO:0000256" key="1">
    <source>
        <dbReference type="ARBA" id="ARBA00007247"/>
    </source>
</evidence>
<feature type="domain" description="HTH APSES-type" evidence="6">
    <location>
        <begin position="153"/>
        <end position="259"/>
    </location>
</feature>
<dbReference type="Pfam" id="PF04383">
    <property type="entry name" value="KilA-N"/>
    <property type="match status" value="1"/>
</dbReference>
<dbReference type="InterPro" id="IPR003163">
    <property type="entry name" value="Tscrpt_reg_HTH_APSES-type"/>
</dbReference>